<dbReference type="PANTHER" id="PTHR31047:SF0">
    <property type="entry name" value="MEIOTICALLY UP-REGULATED GENE 157 PROTEIN"/>
    <property type="match status" value="1"/>
</dbReference>
<dbReference type="Pfam" id="PF06824">
    <property type="entry name" value="Glyco_hydro_125"/>
    <property type="match status" value="2"/>
</dbReference>
<dbReference type="SMART" id="SM01149">
    <property type="entry name" value="DUF1237"/>
    <property type="match status" value="1"/>
</dbReference>
<dbReference type="Gene3D" id="1.50.10.10">
    <property type="match status" value="1"/>
</dbReference>
<accession>A0ABQ8UNF4</accession>
<dbReference type="SUPFAM" id="SSF48208">
    <property type="entry name" value="Six-hairpin glycosidases"/>
    <property type="match status" value="2"/>
</dbReference>
<comment type="caution">
    <text evidence="1">The sequence shown here is derived from an EMBL/GenBank/DDBJ whole genome shotgun (WGS) entry which is preliminary data.</text>
</comment>
<dbReference type="InterPro" id="IPR008313">
    <property type="entry name" value="GH125"/>
</dbReference>
<sequence length="450" mass="49793">MNDSTLALIFTNCFPNPLDTTVHFTDAKATADIDSFVVTGDINAMWLRDATNQLLPSASFLQEDQKMQRMFIGAINREARSVLIDPYANAFTHHSEGSPWKTDDRIPKMTKDLWEGKYELDSLCAFLSLSASFYEHTGLGTPFDDRWAKAVQTVVHVFTLMQASSMETLAAPAYQFSRQTGNPLDTLQGQTGAPAARCGLIRSAFRPSDDAATYQFSIPSNAMAAVSLERVAAIFEKVRGDSATGQQLRAMAAQLRAAIASQGIVTRNGATVYAYEVDGFGNAIVMDDANVPSLLALPYMGFCSPQDPIYLRTRALLLSAQNPYYFKGSVMEGIGGPHAVPMKVEHEQGLILVCVFIFMFYVTDECRGIVGLGWVWPMSLILRGLTSTDDREIAACLATLRDTTDGKFFMHESIWMNDQTKWTRSWFAWANALFGELIIKVAAERPHLLH</sequence>
<protein>
    <submittedName>
        <fullName evidence="1">DUF1237 domain protein</fullName>
    </submittedName>
</protein>
<gene>
    <name evidence="1" type="ORF">PAPYR_4233</name>
</gene>
<evidence type="ECO:0000313" key="2">
    <source>
        <dbReference type="Proteomes" id="UP001141327"/>
    </source>
</evidence>
<dbReference type="InterPro" id="IPR008928">
    <property type="entry name" value="6-hairpin_glycosidase_sf"/>
</dbReference>
<dbReference type="EMBL" id="JAPMOS010000017">
    <property type="protein sequence ID" value="KAJ4459828.1"/>
    <property type="molecule type" value="Genomic_DNA"/>
</dbReference>
<dbReference type="InterPro" id="IPR012341">
    <property type="entry name" value="6hp_glycosidase-like_sf"/>
</dbReference>
<keyword evidence="2" id="KW-1185">Reference proteome</keyword>
<reference evidence="1" key="1">
    <citation type="journal article" date="2022" name="bioRxiv">
        <title>Genomics of Preaxostyla Flagellates Illuminates Evolutionary Transitions and the Path Towards Mitochondrial Loss.</title>
        <authorList>
            <person name="Novak L.V.F."/>
            <person name="Treitli S.C."/>
            <person name="Pyrih J."/>
            <person name="Halakuc P."/>
            <person name="Pipaliya S.V."/>
            <person name="Vacek V."/>
            <person name="Brzon O."/>
            <person name="Soukal P."/>
            <person name="Eme L."/>
            <person name="Dacks J.B."/>
            <person name="Karnkowska A."/>
            <person name="Elias M."/>
            <person name="Hampl V."/>
        </authorList>
    </citation>
    <scope>NUCLEOTIDE SEQUENCE</scope>
    <source>
        <strain evidence="1">RCP-MX</strain>
    </source>
</reference>
<evidence type="ECO:0000313" key="1">
    <source>
        <dbReference type="EMBL" id="KAJ4459828.1"/>
    </source>
</evidence>
<organism evidence="1 2">
    <name type="scientific">Paratrimastix pyriformis</name>
    <dbReference type="NCBI Taxonomy" id="342808"/>
    <lineage>
        <taxon>Eukaryota</taxon>
        <taxon>Metamonada</taxon>
        <taxon>Preaxostyla</taxon>
        <taxon>Paratrimastigidae</taxon>
        <taxon>Paratrimastix</taxon>
    </lineage>
</organism>
<dbReference type="Proteomes" id="UP001141327">
    <property type="component" value="Unassembled WGS sequence"/>
</dbReference>
<proteinExistence type="predicted"/>
<dbReference type="PIRSF" id="PIRSF028846">
    <property type="entry name" value="UCP028846"/>
    <property type="match status" value="1"/>
</dbReference>
<name>A0ABQ8UNF4_9EUKA</name>
<dbReference type="PANTHER" id="PTHR31047">
    <property type="entry name" value="MEIOTICALLY UP-REGULATED GENE 157 PROTEIN"/>
    <property type="match status" value="1"/>
</dbReference>